<feature type="region of interest" description="Disordered" evidence="1">
    <location>
        <begin position="257"/>
        <end position="351"/>
    </location>
</feature>
<dbReference type="AlphaFoldDB" id="A0AAD2CTE9"/>
<protein>
    <recommendedName>
        <fullName evidence="2">DUF6824 domain-containing protein</fullName>
    </recommendedName>
</protein>
<evidence type="ECO:0000256" key="1">
    <source>
        <dbReference type="SAM" id="MobiDB-lite"/>
    </source>
</evidence>
<feature type="compositionally biased region" description="Basic residues" evidence="1">
    <location>
        <begin position="289"/>
        <end position="304"/>
    </location>
</feature>
<feature type="compositionally biased region" description="Low complexity" evidence="1">
    <location>
        <begin position="501"/>
        <end position="510"/>
    </location>
</feature>
<feature type="region of interest" description="Disordered" evidence="1">
    <location>
        <begin position="375"/>
        <end position="446"/>
    </location>
</feature>
<sequence length="517" mass="57349">MARRALSKLSFELPEDFCPSEYDVVCSWARQNFTSAGNKRLREIIVINTSAYKKAKSKIEKGKIIDGIVDNVVAASPSKTGFVKRDKGSGRWMFIGLDKAKDKVGHALRQAAKDRFKKSKQDAAAAAADSPSCDNVATKETKLTTHSALPTRVSIDSENYAARSAQSHHYHHQHQHHGLLVHHPHHHPLSNAAWYPHAASYHHPPPPLPPPSMEYYHRNYPHHLEGSAPYGVRPWAPFSDQSRDYPGNDAMEKVEHDAMSAPAHDGRSLSASSLPSLHHESSASPPHEHQHHQHRVEHHQHHHQTPPMPYPPPPYSYGTNRAPEHLLPRPSPPTESSSSSSVAPPRGSPTSVIREAYTSYCNVKMMIPPEDSERHPMAYQHQHSPHAHAAAPYPPHPHYYGPAVVPSGPPAVSRTASPSASVGTAPTSSAAQNDAFVDGGADHRGEEPIMKHNKEVATEPPHPDESSIVSHYQQYNPQQYYHHPEQHQHQNDHDHQHQHCSRTASPYAATSPPPRSH</sequence>
<dbReference type="Pfam" id="PF20710">
    <property type="entry name" value="DUF6824"/>
    <property type="match status" value="1"/>
</dbReference>
<feature type="compositionally biased region" description="Pro residues" evidence="1">
    <location>
        <begin position="306"/>
        <end position="315"/>
    </location>
</feature>
<accession>A0AAD2CTE9</accession>
<feature type="compositionally biased region" description="Basic and acidic residues" evidence="1">
    <location>
        <begin position="482"/>
        <end position="497"/>
    </location>
</feature>
<feature type="region of interest" description="Disordered" evidence="1">
    <location>
        <begin position="480"/>
        <end position="517"/>
    </location>
</feature>
<feature type="compositionally biased region" description="Polar residues" evidence="1">
    <location>
        <begin position="414"/>
        <end position="432"/>
    </location>
</feature>
<dbReference type="Proteomes" id="UP001295423">
    <property type="component" value="Unassembled WGS sequence"/>
</dbReference>
<name>A0AAD2CTE9_9STRA</name>
<dbReference type="InterPro" id="IPR049227">
    <property type="entry name" value="DUF6824"/>
</dbReference>
<reference evidence="3" key="1">
    <citation type="submission" date="2023-08" db="EMBL/GenBank/DDBJ databases">
        <authorList>
            <person name="Audoor S."/>
            <person name="Bilcke G."/>
        </authorList>
    </citation>
    <scope>NUCLEOTIDE SEQUENCE</scope>
</reference>
<feature type="compositionally biased region" description="Low complexity" evidence="1">
    <location>
        <begin position="398"/>
        <end position="413"/>
    </location>
</feature>
<comment type="caution">
    <text evidence="3">The sequence shown here is derived from an EMBL/GenBank/DDBJ whole genome shotgun (WGS) entry which is preliminary data.</text>
</comment>
<evidence type="ECO:0000259" key="2">
    <source>
        <dbReference type="Pfam" id="PF20710"/>
    </source>
</evidence>
<feature type="compositionally biased region" description="Low complexity" evidence="1">
    <location>
        <begin position="378"/>
        <end position="391"/>
    </location>
</feature>
<organism evidence="3 4">
    <name type="scientific">Cylindrotheca closterium</name>
    <dbReference type="NCBI Taxonomy" id="2856"/>
    <lineage>
        <taxon>Eukaryota</taxon>
        <taxon>Sar</taxon>
        <taxon>Stramenopiles</taxon>
        <taxon>Ochrophyta</taxon>
        <taxon>Bacillariophyta</taxon>
        <taxon>Bacillariophyceae</taxon>
        <taxon>Bacillariophycidae</taxon>
        <taxon>Bacillariales</taxon>
        <taxon>Bacillariaceae</taxon>
        <taxon>Cylindrotheca</taxon>
    </lineage>
</organism>
<keyword evidence="4" id="KW-1185">Reference proteome</keyword>
<feature type="compositionally biased region" description="Low complexity" evidence="1">
    <location>
        <begin position="334"/>
        <end position="349"/>
    </location>
</feature>
<feature type="domain" description="DUF6824" evidence="2">
    <location>
        <begin position="23"/>
        <end position="110"/>
    </location>
</feature>
<gene>
    <name evidence="3" type="ORF">CYCCA115_LOCUS7224</name>
</gene>
<evidence type="ECO:0000313" key="4">
    <source>
        <dbReference type="Proteomes" id="UP001295423"/>
    </source>
</evidence>
<dbReference type="EMBL" id="CAKOGP040000957">
    <property type="protein sequence ID" value="CAJ1940803.1"/>
    <property type="molecule type" value="Genomic_DNA"/>
</dbReference>
<evidence type="ECO:0000313" key="3">
    <source>
        <dbReference type="EMBL" id="CAJ1940803.1"/>
    </source>
</evidence>
<proteinExistence type="predicted"/>